<evidence type="ECO:0000256" key="1">
    <source>
        <dbReference type="SAM" id="MobiDB-lite"/>
    </source>
</evidence>
<feature type="region of interest" description="Disordered" evidence="1">
    <location>
        <begin position="229"/>
        <end position="281"/>
    </location>
</feature>
<feature type="region of interest" description="Disordered" evidence="1">
    <location>
        <begin position="1"/>
        <end position="80"/>
    </location>
</feature>
<feature type="compositionally biased region" description="Polar residues" evidence="1">
    <location>
        <begin position="495"/>
        <end position="507"/>
    </location>
</feature>
<evidence type="ECO:0000313" key="2">
    <source>
        <dbReference type="EMBL" id="KAH6609899.1"/>
    </source>
</evidence>
<feature type="compositionally biased region" description="Basic residues" evidence="1">
    <location>
        <begin position="230"/>
        <end position="252"/>
    </location>
</feature>
<evidence type="ECO:0000313" key="3">
    <source>
        <dbReference type="Proteomes" id="UP000827724"/>
    </source>
</evidence>
<feature type="compositionally biased region" description="Low complexity" evidence="1">
    <location>
        <begin position="257"/>
        <end position="280"/>
    </location>
</feature>
<proteinExistence type="predicted"/>
<dbReference type="EMBL" id="JAIWOZ010000002">
    <property type="protein sequence ID" value="KAH6609899.1"/>
    <property type="molecule type" value="Genomic_DNA"/>
</dbReference>
<gene>
    <name evidence="2" type="ORF">Trco_003245</name>
</gene>
<feature type="region of interest" description="Disordered" evidence="1">
    <location>
        <begin position="347"/>
        <end position="368"/>
    </location>
</feature>
<accession>A0A9P8QRE2</accession>
<organism evidence="2 3">
    <name type="scientific">Trichoderma cornu-damae</name>
    <dbReference type="NCBI Taxonomy" id="654480"/>
    <lineage>
        <taxon>Eukaryota</taxon>
        <taxon>Fungi</taxon>
        <taxon>Dikarya</taxon>
        <taxon>Ascomycota</taxon>
        <taxon>Pezizomycotina</taxon>
        <taxon>Sordariomycetes</taxon>
        <taxon>Hypocreomycetidae</taxon>
        <taxon>Hypocreales</taxon>
        <taxon>Hypocreaceae</taxon>
        <taxon>Trichoderma</taxon>
    </lineage>
</organism>
<feature type="region of interest" description="Disordered" evidence="1">
    <location>
        <begin position="102"/>
        <end position="124"/>
    </location>
</feature>
<feature type="region of interest" description="Disordered" evidence="1">
    <location>
        <begin position="480"/>
        <end position="512"/>
    </location>
</feature>
<protein>
    <submittedName>
        <fullName evidence="2">Uncharacterized protein</fullName>
    </submittedName>
</protein>
<dbReference type="OrthoDB" id="5404323at2759"/>
<comment type="caution">
    <text evidence="2">The sequence shown here is derived from an EMBL/GenBank/DDBJ whole genome shotgun (WGS) entry which is preliminary data.</text>
</comment>
<name>A0A9P8QRE2_9HYPO</name>
<dbReference type="Proteomes" id="UP000827724">
    <property type="component" value="Unassembled WGS sequence"/>
</dbReference>
<reference evidence="2" key="1">
    <citation type="submission" date="2021-08" db="EMBL/GenBank/DDBJ databases">
        <title>Chromosome-Level Trichoderma cornu-damae using Hi-C Data.</title>
        <authorList>
            <person name="Kim C.S."/>
        </authorList>
    </citation>
    <scope>NUCLEOTIDE SEQUENCE</scope>
    <source>
        <strain evidence="2">KA19-0412C</strain>
    </source>
</reference>
<keyword evidence="3" id="KW-1185">Reference proteome</keyword>
<sequence length="594" mass="65282">MIVHSGASLHGHEFSDQQPDQAPARRFPFLSALRPLSGVEPISRRSSPAPDTVDSLPARPLSVAEPVHNPRSSLATRRRTTSDVVHTVRFREPHSDVVVVQSNQPNASSEDEESLVGSEVGDQTDASIRLKRRKREPRKSARFALAFPAPQLRTKQRAFFQIRPRVLLQLQELGEKRAIPAFDVVPSSLIAGTLIIPALAKQLPRMFYAKPHLGQNDLLLVRSEDYGPPHNHHLHHLHQHHPDHHHHNHHNHHNTDNDNNYSSISNSKSSNNNRSSSSSDNLDHKDVLAVVCTTSDDDFVEIVFQDGSSWVTSRMANGSYEFNHVNEQGEAVKARWVRRSLASPRASWGSANTASTTPSSPTSPAAPDCRWTFSIIDPSTRRHPIQGILNSTSLEIFDTYNTMSTSSGIYPPTRPFGSDMTGISEEDAASATDERATLEVTEYNKTLMLATAIWVSLRQRGWPASATPKIQRAVSQRVSSGRCQGAPVDGGPLGTTGSQAPSANAGPSPQDALAAVRNPASGRLRRAVSSGSEFMRRRREAAALASAASSIANREADQKREAELNVDETTATCRLRVRRLAQRIFHHSGNQRVS</sequence>
<feature type="compositionally biased region" description="Low complexity" evidence="1">
    <location>
        <begin position="350"/>
        <end position="367"/>
    </location>
</feature>
<dbReference type="AlphaFoldDB" id="A0A9P8QRE2"/>